<sequence length="146" mass="16136">MDWHSSRPGEWPSWGGKGAAVPNSWYWYGDQSWWGMPPYGKGGPSSGDWAVAGAWPCDYTPGLTPWPSGKGKGKGGGLFWEDTLGTLPKDSQFYCEPCEMDLCTADALEKHKLTYHVKCPSPGCDYSAPPHLVEEHKWNHMADCKA</sequence>
<dbReference type="AlphaFoldDB" id="A0A7J6KPL9"/>
<feature type="non-terminal residue" evidence="2">
    <location>
        <position position="1"/>
    </location>
</feature>
<reference evidence="2 3" key="1">
    <citation type="submission" date="2020-04" db="EMBL/GenBank/DDBJ databases">
        <title>Perkinsus olseni comparative genomics.</title>
        <authorList>
            <person name="Bogema D.R."/>
        </authorList>
    </citation>
    <scope>NUCLEOTIDE SEQUENCE [LARGE SCALE GENOMIC DNA]</scope>
    <source>
        <strain evidence="2">ATCC PRA-179</strain>
    </source>
</reference>
<evidence type="ECO:0000313" key="2">
    <source>
        <dbReference type="EMBL" id="KAF4649273.1"/>
    </source>
</evidence>
<accession>A0A7J6KPL9</accession>
<feature type="domain" description="C2H2-type" evidence="1">
    <location>
        <begin position="95"/>
        <end position="116"/>
    </location>
</feature>
<name>A0A7J6KPL9_PEROL</name>
<evidence type="ECO:0000313" key="3">
    <source>
        <dbReference type="Proteomes" id="UP000570595"/>
    </source>
</evidence>
<protein>
    <recommendedName>
        <fullName evidence="1">C2H2-type domain-containing protein</fullName>
    </recommendedName>
</protein>
<evidence type="ECO:0000259" key="1">
    <source>
        <dbReference type="PROSITE" id="PS00028"/>
    </source>
</evidence>
<comment type="caution">
    <text evidence="2">The sequence shown here is derived from an EMBL/GenBank/DDBJ whole genome shotgun (WGS) entry which is preliminary data.</text>
</comment>
<dbReference type="EMBL" id="JABAHT010001379">
    <property type="protein sequence ID" value="KAF4649273.1"/>
    <property type="molecule type" value="Genomic_DNA"/>
</dbReference>
<dbReference type="InterPro" id="IPR013087">
    <property type="entry name" value="Znf_C2H2_type"/>
</dbReference>
<dbReference type="PROSITE" id="PS00028">
    <property type="entry name" value="ZINC_FINGER_C2H2_1"/>
    <property type="match status" value="1"/>
</dbReference>
<organism evidence="2 3">
    <name type="scientific">Perkinsus olseni</name>
    <name type="common">Perkinsus atlanticus</name>
    <dbReference type="NCBI Taxonomy" id="32597"/>
    <lineage>
        <taxon>Eukaryota</taxon>
        <taxon>Sar</taxon>
        <taxon>Alveolata</taxon>
        <taxon>Perkinsozoa</taxon>
        <taxon>Perkinsea</taxon>
        <taxon>Perkinsida</taxon>
        <taxon>Perkinsidae</taxon>
        <taxon>Perkinsus</taxon>
    </lineage>
</organism>
<proteinExistence type="predicted"/>
<gene>
    <name evidence="2" type="ORF">FOZ61_001495</name>
</gene>
<dbReference type="Proteomes" id="UP000570595">
    <property type="component" value="Unassembled WGS sequence"/>
</dbReference>
<dbReference type="OrthoDB" id="273070at2759"/>